<protein>
    <recommendedName>
        <fullName evidence="3">Terminase small subunit</fullName>
    </recommendedName>
</protein>
<reference evidence="1" key="2">
    <citation type="journal article" date="2021" name="PeerJ">
        <title>Extensive microbial diversity within the chicken gut microbiome revealed by metagenomics and culture.</title>
        <authorList>
            <person name="Gilroy R."/>
            <person name="Ravi A."/>
            <person name="Getino M."/>
            <person name="Pursley I."/>
            <person name="Horton D.L."/>
            <person name="Alikhan N.F."/>
            <person name="Baker D."/>
            <person name="Gharbi K."/>
            <person name="Hall N."/>
            <person name="Watson M."/>
            <person name="Adriaenssens E.M."/>
            <person name="Foster-Nyarko E."/>
            <person name="Jarju S."/>
            <person name="Secka A."/>
            <person name="Antonio M."/>
            <person name="Oren A."/>
            <person name="Chaudhuri R.R."/>
            <person name="La Ragione R."/>
            <person name="Hildebrand F."/>
            <person name="Pallen M.J."/>
        </authorList>
    </citation>
    <scope>NUCLEOTIDE SEQUENCE</scope>
    <source>
        <strain evidence="1">ChiSjej4B22-9803</strain>
    </source>
</reference>
<reference evidence="1" key="1">
    <citation type="submission" date="2020-10" db="EMBL/GenBank/DDBJ databases">
        <authorList>
            <person name="Gilroy R."/>
        </authorList>
    </citation>
    <scope>NUCLEOTIDE SEQUENCE</scope>
    <source>
        <strain evidence="1">ChiSjej4B22-9803</strain>
    </source>
</reference>
<evidence type="ECO:0000313" key="1">
    <source>
        <dbReference type="EMBL" id="HIU49325.1"/>
    </source>
</evidence>
<comment type="caution">
    <text evidence="1">The sequence shown here is derived from an EMBL/GenBank/DDBJ whole genome shotgun (WGS) entry which is preliminary data.</text>
</comment>
<organism evidence="1 2">
    <name type="scientific">Candidatus Avimonoglobus intestinipullorum</name>
    <dbReference type="NCBI Taxonomy" id="2840699"/>
    <lineage>
        <taxon>Bacteria</taxon>
        <taxon>Bacillati</taxon>
        <taxon>Bacillota</taxon>
        <taxon>Clostridia</taxon>
        <taxon>Eubacteriales</taxon>
        <taxon>Candidatus Avimonoglobus</taxon>
    </lineage>
</organism>
<dbReference type="EMBL" id="DVND01000205">
    <property type="protein sequence ID" value="HIU49325.1"/>
    <property type="molecule type" value="Genomic_DNA"/>
</dbReference>
<name>A0A9D1S747_9FIRM</name>
<gene>
    <name evidence="1" type="ORF">IAB04_08145</name>
</gene>
<dbReference type="AlphaFoldDB" id="A0A9D1S747"/>
<evidence type="ECO:0008006" key="3">
    <source>
        <dbReference type="Google" id="ProtNLM"/>
    </source>
</evidence>
<accession>A0A9D1S747</accession>
<sequence length="139" mass="15914">MTGILDDAKKEKYCQLRAGGKSQRQAYLEAFPNSRRWKPQTVDVRACELEKDSKVLVRLRALEEDNEKKAGLSRKNLLDKLEAIINTEDIIFRGNDVMRAIELYASLCGYNEQKSDNAQEKEAQQELLDAIRGIEHRCG</sequence>
<evidence type="ECO:0000313" key="2">
    <source>
        <dbReference type="Proteomes" id="UP000824111"/>
    </source>
</evidence>
<dbReference type="Proteomes" id="UP000824111">
    <property type="component" value="Unassembled WGS sequence"/>
</dbReference>
<proteinExistence type="predicted"/>